<accession>M4AKF5</accession>
<feature type="compositionally biased region" description="Basic and acidic residues" evidence="2">
    <location>
        <begin position="1"/>
        <end position="13"/>
    </location>
</feature>
<dbReference type="GO" id="GO:0051601">
    <property type="term" value="P:exocyst localization"/>
    <property type="evidence" value="ECO:0007669"/>
    <property type="project" value="TreeGrafter"/>
</dbReference>
<reference evidence="4" key="1">
    <citation type="submission" date="2012-01" db="EMBL/GenBank/DDBJ databases">
        <authorList>
            <person name="Walter R."/>
            <person name="Schartl M."/>
            <person name="Warren W."/>
        </authorList>
    </citation>
    <scope>NUCLEOTIDE SEQUENCE [LARGE SCALE GENOMIC DNA]</scope>
    <source>
        <strain evidence="4">JP 163 A</strain>
    </source>
</reference>
<dbReference type="eggNOG" id="KOG2286">
    <property type="taxonomic scope" value="Eukaryota"/>
</dbReference>
<keyword evidence="4" id="KW-1185">Reference proteome</keyword>
<dbReference type="PANTHER" id="PTHR21292">
    <property type="entry name" value="EXOCYST COMPLEX COMPONENT SEC6-RELATED"/>
    <property type="match status" value="1"/>
</dbReference>
<comment type="similarity">
    <text evidence="1">Belongs to the SEC6 family.</text>
</comment>
<dbReference type="GeneID" id="102233358"/>
<feature type="compositionally biased region" description="Basic and acidic residues" evidence="2">
    <location>
        <begin position="144"/>
        <end position="167"/>
    </location>
</feature>
<dbReference type="OMA" id="MDVHMLV"/>
<reference evidence="3" key="4">
    <citation type="submission" date="2025-09" db="UniProtKB">
        <authorList>
            <consortium name="Ensembl"/>
        </authorList>
    </citation>
    <scope>IDENTIFICATION</scope>
    <source>
        <strain evidence="3">JP 163 A</strain>
    </source>
</reference>
<reference evidence="4" key="2">
    <citation type="journal article" date="2013" name="Nat. Genet.">
        <title>The genome of the platyfish, Xiphophorus maculatus, provides insights into evolutionary adaptation and several complex traits.</title>
        <authorList>
            <person name="Schartl M."/>
            <person name="Walter R.B."/>
            <person name="Shen Y."/>
            <person name="Garcia T."/>
            <person name="Catchen J."/>
            <person name="Amores A."/>
            <person name="Braasch I."/>
            <person name="Chalopin D."/>
            <person name="Volff J.N."/>
            <person name="Lesch K.P."/>
            <person name="Bisazza A."/>
            <person name="Minx P."/>
            <person name="Hillier L."/>
            <person name="Wilson R.K."/>
            <person name="Fuerstenberg S."/>
            <person name="Boore J."/>
            <person name="Searle S."/>
            <person name="Postlethwait J.H."/>
            <person name="Warren W.C."/>
        </authorList>
    </citation>
    <scope>NUCLEOTIDE SEQUENCE [LARGE SCALE GENOMIC DNA]</scope>
    <source>
        <strain evidence="4">JP 163 A</strain>
    </source>
</reference>
<dbReference type="RefSeq" id="XP_005811340.2">
    <property type="nucleotide sequence ID" value="XM_005811283.3"/>
</dbReference>
<sequence length="795" mass="91808">MDKSSDNPEEDRVSLQSSGKMQANGMVKEALGVLQTFRLSIRRPAEKSPRSPKRKDSKVTPRAESESPSSLPPASPSLSAGSPAASPLKTRGGFFQKMDEDLADMTQHKRKPLARSKTDPNMSKLTDSLLKKGSSIRRSLRFPSKKESDKAARQEHPAAEALPEMREEKETEMEEMEELEELYTLPEIPHTPLSVMQINKLIEMEVLEEAHLNLLAMRLEFQKEQEQTGDDFPMEMAKKEKDLALLYTDLRKKICTIVCDSNSFPARNKALLVHVARIIQEEEKRAEEPGGLPDSWMEAWKEAVSQGVQVKVNGVHLERKEQNLSWLAVHLGLLGKTIVEDLENVKRELRWSYPPSFKVFSTYVKSYHRIVGQHLRKLEPQVTELKDLYALLDWILNKYKSEKIMGSFSLQPDMAEESAEMQLQEGFLKQLLEKYCCKVKEDMSAVLDRVIELEHETVWKDKTEPQREDNLLLSPFHMDIWTAVQGKVDHSRKLDPDLVKKVIVSCLEELKSFPRKFETQFKCHCSALQPQPLWTDYCVTYINSFQALQEHMAGYQDSCPHEVEGFKREVKGLVVRLMEVLEEQFKEDVKPFLRRMMTRKWLTNDDDFKQLDGRIQRLSRHCDSMRPPHEKEFASRLHYHVVKEYVGQLMKNNYSCKNQKHEKAAAKINEQWNKLSNLFDDMKSNHEWLHHVGHDLSTIIGQSNKADIKSHLQPLVEHYPDFSKRHLVAVLYFRGLHRGREHHLILQKLTALRKEVGRTSTDRGRVLFGDMQVTANTDCLSNPPASCLGFLRTHS</sequence>
<dbReference type="Proteomes" id="UP000002852">
    <property type="component" value="Unassembled WGS sequence"/>
</dbReference>
<dbReference type="HOGENOM" id="CLU_016260_0_0_1"/>
<evidence type="ECO:0000256" key="2">
    <source>
        <dbReference type="SAM" id="MobiDB-lite"/>
    </source>
</evidence>
<organism evidence="3 4">
    <name type="scientific">Xiphophorus maculatus</name>
    <name type="common">Southern platyfish</name>
    <name type="synonym">Platypoecilus maculatus</name>
    <dbReference type="NCBI Taxonomy" id="8083"/>
    <lineage>
        <taxon>Eukaryota</taxon>
        <taxon>Metazoa</taxon>
        <taxon>Chordata</taxon>
        <taxon>Craniata</taxon>
        <taxon>Vertebrata</taxon>
        <taxon>Euteleostomi</taxon>
        <taxon>Actinopterygii</taxon>
        <taxon>Neopterygii</taxon>
        <taxon>Teleostei</taxon>
        <taxon>Neoteleostei</taxon>
        <taxon>Acanthomorphata</taxon>
        <taxon>Ovalentaria</taxon>
        <taxon>Atherinomorphae</taxon>
        <taxon>Cyprinodontiformes</taxon>
        <taxon>Poeciliidae</taxon>
        <taxon>Poeciliinae</taxon>
        <taxon>Xiphophorus</taxon>
    </lineage>
</organism>
<dbReference type="Ensembl" id="ENSXMAT00000014969.2">
    <property type="protein sequence ID" value="ENSXMAP00000014949.1"/>
    <property type="gene ID" value="ENSXMAG00000014925.2"/>
</dbReference>
<evidence type="ECO:0000313" key="3">
    <source>
        <dbReference type="Ensembl" id="ENSXMAP00000014949.1"/>
    </source>
</evidence>
<dbReference type="CTD" id="91828"/>
<dbReference type="GO" id="GO:0000145">
    <property type="term" value="C:exocyst"/>
    <property type="evidence" value="ECO:0007669"/>
    <property type="project" value="InterPro"/>
</dbReference>
<dbReference type="KEGG" id="xma:102233358"/>
<dbReference type="Pfam" id="PF06046">
    <property type="entry name" value="Sec6"/>
    <property type="match status" value="1"/>
</dbReference>
<dbReference type="GO" id="GO:0006887">
    <property type="term" value="P:exocytosis"/>
    <property type="evidence" value="ECO:0007669"/>
    <property type="project" value="InterPro"/>
</dbReference>
<dbReference type="GeneTree" id="ENSGT01030000234613"/>
<reference evidence="3" key="3">
    <citation type="submission" date="2025-08" db="UniProtKB">
        <authorList>
            <consortium name="Ensembl"/>
        </authorList>
    </citation>
    <scope>IDENTIFICATION</scope>
    <source>
        <strain evidence="3">JP 163 A</strain>
    </source>
</reference>
<dbReference type="OrthoDB" id="190098at2759"/>
<dbReference type="InterPro" id="IPR042532">
    <property type="entry name" value="EXOC3/Sec6_C"/>
</dbReference>
<dbReference type="STRING" id="8083.ENSXMAP00000014949"/>
<dbReference type="InterPro" id="IPR010326">
    <property type="entry name" value="EXOC3/Sec6"/>
</dbReference>
<protein>
    <submittedName>
        <fullName evidence="3">Exocyst complex component 3-like 4</fullName>
    </submittedName>
</protein>
<dbReference type="GO" id="GO:0000149">
    <property type="term" value="F:SNARE binding"/>
    <property type="evidence" value="ECO:0007669"/>
    <property type="project" value="TreeGrafter"/>
</dbReference>
<feature type="compositionally biased region" description="Low complexity" evidence="2">
    <location>
        <begin position="76"/>
        <end position="88"/>
    </location>
</feature>
<proteinExistence type="inferred from homology"/>
<dbReference type="PANTHER" id="PTHR21292:SF7">
    <property type="entry name" value="EXOCYST COMPLEX COMPONENT 3-LIKE 2"/>
    <property type="match status" value="1"/>
</dbReference>
<name>M4AKF5_XIPMA</name>
<dbReference type="InParanoid" id="M4AKF5"/>
<evidence type="ECO:0000256" key="1">
    <source>
        <dbReference type="ARBA" id="ARBA00009447"/>
    </source>
</evidence>
<dbReference type="Gene3D" id="1.10.357.70">
    <property type="entry name" value="Exocyst complex component Sec6, C-terminal domain"/>
    <property type="match status" value="1"/>
</dbReference>
<evidence type="ECO:0000313" key="4">
    <source>
        <dbReference type="Proteomes" id="UP000002852"/>
    </source>
</evidence>
<dbReference type="AlphaFoldDB" id="M4AKF5"/>
<feature type="region of interest" description="Disordered" evidence="2">
    <location>
        <begin position="1"/>
        <end position="167"/>
    </location>
</feature>